<dbReference type="InterPro" id="IPR050707">
    <property type="entry name" value="HTH_MetabolicPath_Reg"/>
</dbReference>
<dbReference type="PANTHER" id="PTHR30136:SF24">
    <property type="entry name" value="HTH-TYPE TRANSCRIPTIONAL REPRESSOR ALLR"/>
    <property type="match status" value="1"/>
</dbReference>
<dbReference type="Pfam" id="PF01614">
    <property type="entry name" value="IclR_C"/>
    <property type="match status" value="1"/>
</dbReference>
<keyword evidence="2" id="KW-0238">DNA-binding</keyword>
<reference evidence="6 7" key="1">
    <citation type="journal article" date="2019" name="Emerg. Microbes Infect.">
        <title>Comprehensive subspecies identification of 175 nontuberculous mycobacteria species based on 7547 genomic profiles.</title>
        <authorList>
            <person name="Matsumoto Y."/>
            <person name="Kinjo T."/>
            <person name="Motooka D."/>
            <person name="Nabeya D."/>
            <person name="Jung N."/>
            <person name="Uechi K."/>
            <person name="Horii T."/>
            <person name="Iida T."/>
            <person name="Fujita J."/>
            <person name="Nakamura S."/>
        </authorList>
    </citation>
    <scope>NUCLEOTIDE SEQUENCE [LARGE SCALE GENOMIC DNA]</scope>
    <source>
        <strain evidence="6 7">JCM 13392</strain>
    </source>
</reference>
<keyword evidence="1" id="KW-0805">Transcription regulation</keyword>
<evidence type="ECO:0000259" key="4">
    <source>
        <dbReference type="PROSITE" id="PS51077"/>
    </source>
</evidence>
<keyword evidence="7" id="KW-1185">Reference proteome</keyword>
<dbReference type="Gene3D" id="1.10.10.10">
    <property type="entry name" value="Winged helix-like DNA-binding domain superfamily/Winged helix DNA-binding domain"/>
    <property type="match status" value="1"/>
</dbReference>
<evidence type="ECO:0000256" key="3">
    <source>
        <dbReference type="ARBA" id="ARBA00023163"/>
    </source>
</evidence>
<evidence type="ECO:0000256" key="2">
    <source>
        <dbReference type="ARBA" id="ARBA00023125"/>
    </source>
</evidence>
<dbReference type="SUPFAM" id="SSF46785">
    <property type="entry name" value="Winged helix' DNA-binding domain"/>
    <property type="match status" value="1"/>
</dbReference>
<accession>A0A7I9WN11</accession>
<dbReference type="Proteomes" id="UP000465241">
    <property type="component" value="Unassembled WGS sequence"/>
</dbReference>
<feature type="domain" description="IclR-ED" evidence="5">
    <location>
        <begin position="61"/>
        <end position="239"/>
    </location>
</feature>
<dbReference type="InterPro" id="IPR005471">
    <property type="entry name" value="Tscrpt_reg_IclR_N"/>
</dbReference>
<dbReference type="InterPro" id="IPR036388">
    <property type="entry name" value="WH-like_DNA-bd_sf"/>
</dbReference>
<evidence type="ECO:0000259" key="5">
    <source>
        <dbReference type="PROSITE" id="PS51078"/>
    </source>
</evidence>
<sequence>MLERGLTVLGTFDGRHPTLRLTDIARRCGLPISTTSRLVEQLVAWGGLIRLDTREYAIGPRIWDLGLLSPVHRELRTAALPFLRDVIVTTRHNVHLAVRDGGSALFVERLTESGEAALVSQAGSRLPLYASGVGKAILAHSLPEVLDLALRDARMLTAHTVIDRDELLAQLEAVRTKGYAVTESEFSAGVSSIGVAILSHEGSARGAIGVAGHTTGFEIRRLAPTLQVAARALARRLDPRADGAYRSVGPAPHET</sequence>
<evidence type="ECO:0000256" key="1">
    <source>
        <dbReference type="ARBA" id="ARBA00023015"/>
    </source>
</evidence>
<protein>
    <recommendedName>
        <fullName evidence="8">IclR family transcriptional regulator</fullName>
    </recommendedName>
</protein>
<comment type="caution">
    <text evidence="6">The sequence shown here is derived from an EMBL/GenBank/DDBJ whole genome shotgun (WGS) entry which is preliminary data.</text>
</comment>
<dbReference type="PROSITE" id="PS51078">
    <property type="entry name" value="ICLR_ED"/>
    <property type="match status" value="1"/>
</dbReference>
<evidence type="ECO:0000313" key="6">
    <source>
        <dbReference type="EMBL" id="GFG58728.1"/>
    </source>
</evidence>
<proteinExistence type="predicted"/>
<dbReference type="PROSITE" id="PS51077">
    <property type="entry name" value="HTH_ICLR"/>
    <property type="match status" value="1"/>
</dbReference>
<dbReference type="InterPro" id="IPR029016">
    <property type="entry name" value="GAF-like_dom_sf"/>
</dbReference>
<dbReference type="Pfam" id="PF09339">
    <property type="entry name" value="HTH_IclR"/>
    <property type="match status" value="1"/>
</dbReference>
<dbReference type="SUPFAM" id="SSF55781">
    <property type="entry name" value="GAF domain-like"/>
    <property type="match status" value="1"/>
</dbReference>
<gene>
    <name evidence="6" type="ORF">MMUR_28640</name>
</gene>
<keyword evidence="3" id="KW-0804">Transcription</keyword>
<dbReference type="GO" id="GO:0003700">
    <property type="term" value="F:DNA-binding transcription factor activity"/>
    <property type="evidence" value="ECO:0007669"/>
    <property type="project" value="TreeGrafter"/>
</dbReference>
<dbReference type="GO" id="GO:0003677">
    <property type="term" value="F:DNA binding"/>
    <property type="evidence" value="ECO:0007669"/>
    <property type="project" value="UniProtKB-KW"/>
</dbReference>
<dbReference type="PANTHER" id="PTHR30136">
    <property type="entry name" value="HELIX-TURN-HELIX TRANSCRIPTIONAL REGULATOR, ICLR FAMILY"/>
    <property type="match status" value="1"/>
</dbReference>
<dbReference type="Gene3D" id="3.30.450.40">
    <property type="match status" value="1"/>
</dbReference>
<dbReference type="EMBL" id="BLKT01000003">
    <property type="protein sequence ID" value="GFG58728.1"/>
    <property type="molecule type" value="Genomic_DNA"/>
</dbReference>
<dbReference type="InterPro" id="IPR036390">
    <property type="entry name" value="WH_DNA-bd_sf"/>
</dbReference>
<dbReference type="GO" id="GO:0045892">
    <property type="term" value="P:negative regulation of DNA-templated transcription"/>
    <property type="evidence" value="ECO:0007669"/>
    <property type="project" value="TreeGrafter"/>
</dbReference>
<dbReference type="InterPro" id="IPR014757">
    <property type="entry name" value="Tscrpt_reg_IclR_C"/>
</dbReference>
<evidence type="ECO:0000313" key="7">
    <source>
        <dbReference type="Proteomes" id="UP000465241"/>
    </source>
</evidence>
<name>A0A7I9WN11_9MYCO</name>
<dbReference type="AlphaFoldDB" id="A0A7I9WN11"/>
<dbReference type="SMART" id="SM00346">
    <property type="entry name" value="HTH_ICLR"/>
    <property type="match status" value="1"/>
</dbReference>
<organism evidence="6 7">
    <name type="scientific">Mycolicibacterium murale</name>
    <dbReference type="NCBI Taxonomy" id="182220"/>
    <lineage>
        <taxon>Bacteria</taxon>
        <taxon>Bacillati</taxon>
        <taxon>Actinomycetota</taxon>
        <taxon>Actinomycetes</taxon>
        <taxon>Mycobacteriales</taxon>
        <taxon>Mycobacteriaceae</taxon>
        <taxon>Mycolicibacterium</taxon>
    </lineage>
</organism>
<evidence type="ECO:0008006" key="8">
    <source>
        <dbReference type="Google" id="ProtNLM"/>
    </source>
</evidence>
<feature type="domain" description="HTH iclR-type" evidence="4">
    <location>
        <begin position="1"/>
        <end position="60"/>
    </location>
</feature>